<dbReference type="Proteomes" id="UP000657918">
    <property type="component" value="Unassembled WGS sequence"/>
</dbReference>
<protein>
    <submittedName>
        <fullName evidence="3">Uncharacterized protein</fullName>
    </submittedName>
</protein>
<keyword evidence="2" id="KW-0732">Signal</keyword>
<dbReference type="PANTHER" id="PTHR34657">
    <property type="entry name" value="EMBRYO SAC DEVELOPMENT ARREST 6"/>
    <property type="match status" value="1"/>
</dbReference>
<accession>A0A835N9E8</accession>
<feature type="compositionally biased region" description="Polar residues" evidence="1">
    <location>
        <begin position="138"/>
        <end position="148"/>
    </location>
</feature>
<evidence type="ECO:0000313" key="4">
    <source>
        <dbReference type="Proteomes" id="UP000657918"/>
    </source>
</evidence>
<sequence>MILRFGFILLLQGWLTHILPENNNDNEQASLQAFLSTSSIPEYCSEKMRLTSTVYQSFPRQKVRVIAHRRNGVHRQARGVTFWGAAYVACIETTGMNTKTMRLPPRRVLTPAKRKEREGPDTLKPSTPAKLTKPLPPQASSDRGLDSTSSNQLLAGYLAHEYLTKGTLFGQPWEPARAEVVPVSDVDSAGVVKPARKAEPEPNKDNYERYVEVSRLLKIGGPSLPDIINPTQLARFLQM</sequence>
<keyword evidence="4" id="KW-1185">Reference proteome</keyword>
<evidence type="ECO:0000256" key="2">
    <source>
        <dbReference type="SAM" id="SignalP"/>
    </source>
</evidence>
<feature type="signal peptide" evidence="2">
    <location>
        <begin position="1"/>
        <end position="18"/>
    </location>
</feature>
<name>A0A835N9E8_9ROSI</name>
<dbReference type="AlphaFoldDB" id="A0A835N9E8"/>
<reference evidence="3 4" key="1">
    <citation type="submission" date="2020-10" db="EMBL/GenBank/DDBJ databases">
        <title>Plant Genome Project.</title>
        <authorList>
            <person name="Zhang R.-G."/>
        </authorList>
    </citation>
    <scope>NUCLEOTIDE SEQUENCE [LARGE SCALE GENOMIC DNA]</scope>
    <source>
        <strain evidence="3">FAFU-HL-1</strain>
        <tissue evidence="3">Leaf</tissue>
    </source>
</reference>
<dbReference type="PANTHER" id="PTHR34657:SF10">
    <property type="entry name" value="F21M11.6 PROTEIN"/>
    <property type="match status" value="1"/>
</dbReference>
<gene>
    <name evidence="3" type="ORF">SADUNF_Sadunf02G0205500</name>
</gene>
<proteinExistence type="predicted"/>
<comment type="caution">
    <text evidence="3">The sequence shown here is derived from an EMBL/GenBank/DDBJ whole genome shotgun (WGS) entry which is preliminary data.</text>
</comment>
<feature type="chain" id="PRO_5032677179" evidence="2">
    <location>
        <begin position="19"/>
        <end position="239"/>
    </location>
</feature>
<organism evidence="3 4">
    <name type="scientific">Salix dunnii</name>
    <dbReference type="NCBI Taxonomy" id="1413687"/>
    <lineage>
        <taxon>Eukaryota</taxon>
        <taxon>Viridiplantae</taxon>
        <taxon>Streptophyta</taxon>
        <taxon>Embryophyta</taxon>
        <taxon>Tracheophyta</taxon>
        <taxon>Spermatophyta</taxon>
        <taxon>Magnoliopsida</taxon>
        <taxon>eudicotyledons</taxon>
        <taxon>Gunneridae</taxon>
        <taxon>Pentapetalae</taxon>
        <taxon>rosids</taxon>
        <taxon>fabids</taxon>
        <taxon>Malpighiales</taxon>
        <taxon>Salicaceae</taxon>
        <taxon>Saliceae</taxon>
        <taxon>Salix</taxon>
    </lineage>
</organism>
<evidence type="ECO:0000313" key="3">
    <source>
        <dbReference type="EMBL" id="KAF9688519.1"/>
    </source>
</evidence>
<dbReference type="EMBL" id="JADGMS010000002">
    <property type="protein sequence ID" value="KAF9688519.1"/>
    <property type="molecule type" value="Genomic_DNA"/>
</dbReference>
<feature type="region of interest" description="Disordered" evidence="1">
    <location>
        <begin position="101"/>
        <end position="148"/>
    </location>
</feature>
<evidence type="ECO:0000256" key="1">
    <source>
        <dbReference type="SAM" id="MobiDB-lite"/>
    </source>
</evidence>
<dbReference type="OrthoDB" id="687843at2759"/>